<dbReference type="OrthoDB" id="5735905at2"/>
<keyword evidence="1" id="KW-0732">Signal</keyword>
<dbReference type="Pfam" id="PF14099">
    <property type="entry name" value="Polysacc_lyase"/>
    <property type="match status" value="1"/>
</dbReference>
<feature type="chain" id="PRO_5013391708" evidence="1">
    <location>
        <begin position="24"/>
        <end position="299"/>
    </location>
</feature>
<dbReference type="Proteomes" id="UP000196125">
    <property type="component" value="Unassembled WGS sequence"/>
</dbReference>
<reference evidence="2 5" key="2">
    <citation type="submission" date="2023-11" db="EMBL/GenBank/DDBJ databases">
        <title>Plant-associative lifestyle of Vibrio porteresiae and its evolutionary dynamics.</title>
        <authorList>
            <person name="Rameshkumar N."/>
            <person name="Kirti K."/>
        </authorList>
    </citation>
    <scope>NUCLEOTIDE SEQUENCE [LARGE SCALE GENOMIC DNA]</scope>
    <source>
        <strain evidence="2 5">MSSRF38</strain>
    </source>
</reference>
<evidence type="ECO:0000256" key="1">
    <source>
        <dbReference type="SAM" id="SignalP"/>
    </source>
</evidence>
<keyword evidence="2" id="KW-0456">Lyase</keyword>
<dbReference type="EMBL" id="JAWRCO010000001">
    <property type="protein sequence ID" value="MDW6002668.1"/>
    <property type="molecule type" value="Genomic_DNA"/>
</dbReference>
<dbReference type="GO" id="GO:0016829">
    <property type="term" value="F:lyase activity"/>
    <property type="evidence" value="ECO:0007669"/>
    <property type="project" value="UniProtKB-KW"/>
</dbReference>
<evidence type="ECO:0000313" key="3">
    <source>
        <dbReference type="EMBL" id="SMS02827.1"/>
    </source>
</evidence>
<gene>
    <name evidence="2" type="ORF">SBX37_07335</name>
    <name evidence="3" type="ORF">VIM7927_04169</name>
</gene>
<sequence>MKTKIYIFIKAFTLLVLSFQVLAWTDTRNFNFGNDGDTAYDANAGFNDLAGASKIVKRGNGTPTLEGFSAAEINIRQGETGYGSWGGSMFFPEYIHRGEELWLQFYVYIPEDYVINTATGYLSLLRLRNIIASPDKTKKATGFLDIMFQNQDSTRGTFAVLKQGESSVKRIGNSASQPIPRDQWVKLELYVHADSVPQSKGGQGIVRLWMDDELVGEVSDIVTLGMANLNTKEQYEDGYFTRVMFFSYWFGGAPKTQKLYMDHVFMTNDANVPEYRDAQGHLFLGKRLARPVMVAVQAD</sequence>
<dbReference type="InterPro" id="IPR025975">
    <property type="entry name" value="Polysacc_lyase"/>
</dbReference>
<accession>A0A1Y6IYV5</accession>
<keyword evidence="5" id="KW-1185">Reference proteome</keyword>
<dbReference type="EMBL" id="FXXI01000013">
    <property type="protein sequence ID" value="SMS02827.1"/>
    <property type="molecule type" value="Genomic_DNA"/>
</dbReference>
<name>A0A1Y6IYV5_9VIBR</name>
<dbReference type="AlphaFoldDB" id="A0A1Y6IYV5"/>
<evidence type="ECO:0000313" key="5">
    <source>
        <dbReference type="Proteomes" id="UP001283366"/>
    </source>
</evidence>
<evidence type="ECO:0000313" key="4">
    <source>
        <dbReference type="Proteomes" id="UP000196125"/>
    </source>
</evidence>
<evidence type="ECO:0000313" key="2">
    <source>
        <dbReference type="EMBL" id="MDW6002668.1"/>
    </source>
</evidence>
<organism evidence="3 4">
    <name type="scientific">Vibrio mangrovi</name>
    <dbReference type="NCBI Taxonomy" id="474394"/>
    <lineage>
        <taxon>Bacteria</taxon>
        <taxon>Pseudomonadati</taxon>
        <taxon>Pseudomonadota</taxon>
        <taxon>Gammaproteobacteria</taxon>
        <taxon>Vibrionales</taxon>
        <taxon>Vibrionaceae</taxon>
        <taxon>Vibrio</taxon>
    </lineage>
</organism>
<protein>
    <submittedName>
        <fullName evidence="2">Heparin lyase I family protein</fullName>
    </submittedName>
</protein>
<reference evidence="3 4" key="1">
    <citation type="submission" date="2017-05" db="EMBL/GenBank/DDBJ databases">
        <authorList>
            <person name="Song R."/>
            <person name="Chenine A.L."/>
            <person name="Ruprecht R.M."/>
        </authorList>
    </citation>
    <scope>NUCLEOTIDE SEQUENCE [LARGE SCALE GENOMIC DNA]</scope>
    <source>
        <strain evidence="3 4">CECT 7927</strain>
    </source>
</reference>
<dbReference type="RefSeq" id="WP_087482832.1">
    <property type="nucleotide sequence ID" value="NZ_AP024883.1"/>
</dbReference>
<dbReference type="Proteomes" id="UP001283366">
    <property type="component" value="Unassembled WGS sequence"/>
</dbReference>
<feature type="signal peptide" evidence="1">
    <location>
        <begin position="1"/>
        <end position="23"/>
    </location>
</feature>
<proteinExistence type="predicted"/>
<dbReference type="Gene3D" id="2.60.120.200">
    <property type="match status" value="1"/>
</dbReference>